<gene>
    <name evidence="1" type="ORF">KIN20_013744</name>
</gene>
<evidence type="ECO:0000313" key="2">
    <source>
        <dbReference type="Proteomes" id="UP001196413"/>
    </source>
</evidence>
<organism evidence="1 2">
    <name type="scientific">Parelaphostrongylus tenuis</name>
    <name type="common">Meningeal worm</name>
    <dbReference type="NCBI Taxonomy" id="148309"/>
    <lineage>
        <taxon>Eukaryota</taxon>
        <taxon>Metazoa</taxon>
        <taxon>Ecdysozoa</taxon>
        <taxon>Nematoda</taxon>
        <taxon>Chromadorea</taxon>
        <taxon>Rhabditida</taxon>
        <taxon>Rhabditina</taxon>
        <taxon>Rhabditomorpha</taxon>
        <taxon>Strongyloidea</taxon>
        <taxon>Metastrongylidae</taxon>
        <taxon>Parelaphostrongylus</taxon>
    </lineage>
</organism>
<protein>
    <submittedName>
        <fullName evidence="1">Uncharacterized protein</fullName>
    </submittedName>
</protein>
<evidence type="ECO:0000313" key="1">
    <source>
        <dbReference type="EMBL" id="KAJ1356102.1"/>
    </source>
</evidence>
<keyword evidence="2" id="KW-1185">Reference proteome</keyword>
<name>A0AAD5MCJ5_PARTN</name>
<proteinExistence type="predicted"/>
<sequence>MTAFRSTSLGRTSGAHLALQVSVAGTILSRNAARLNTNPQLERWIQYSARTLLAWINRAKAQKFVNRQTALRFLAERRSGNTNLKGQLRWRRPRKVDRGAVFEAIEEDPTLTMEEFAYDRRHQG</sequence>
<dbReference type="EMBL" id="JAHQIW010002694">
    <property type="protein sequence ID" value="KAJ1356102.1"/>
    <property type="molecule type" value="Genomic_DNA"/>
</dbReference>
<dbReference type="Proteomes" id="UP001196413">
    <property type="component" value="Unassembled WGS sequence"/>
</dbReference>
<accession>A0AAD5MCJ5</accession>
<dbReference type="AlphaFoldDB" id="A0AAD5MCJ5"/>
<reference evidence="1" key="1">
    <citation type="submission" date="2021-06" db="EMBL/GenBank/DDBJ databases">
        <title>Parelaphostrongylus tenuis whole genome reference sequence.</title>
        <authorList>
            <person name="Garwood T.J."/>
            <person name="Larsen P.A."/>
            <person name="Fountain-Jones N.M."/>
            <person name="Garbe J.R."/>
            <person name="Macchietto M.G."/>
            <person name="Kania S.A."/>
            <person name="Gerhold R.W."/>
            <person name="Richards J.E."/>
            <person name="Wolf T.M."/>
        </authorList>
    </citation>
    <scope>NUCLEOTIDE SEQUENCE</scope>
    <source>
        <strain evidence="1">MNPRO001-30</strain>
        <tissue evidence="1">Meninges</tissue>
    </source>
</reference>
<comment type="caution">
    <text evidence="1">The sequence shown here is derived from an EMBL/GenBank/DDBJ whole genome shotgun (WGS) entry which is preliminary data.</text>
</comment>